<proteinExistence type="predicted"/>
<evidence type="ECO:0000313" key="1">
    <source>
        <dbReference type="EMBL" id="CAF4164251.1"/>
    </source>
</evidence>
<gene>
    <name evidence="1" type="ORF">BYL167_LOCUS22119</name>
</gene>
<dbReference type="AlphaFoldDB" id="A0A8S2RGG1"/>
<name>A0A8S2RGG1_9BILA</name>
<accession>A0A8S2RGG1</accession>
<protein>
    <submittedName>
        <fullName evidence="1">Uncharacterized protein</fullName>
    </submittedName>
</protein>
<sequence length="34" mass="3962">MSSSSFDWKEANVLDMKWSSQLEQFIVRTPKTIA</sequence>
<reference evidence="1" key="1">
    <citation type="submission" date="2021-02" db="EMBL/GenBank/DDBJ databases">
        <authorList>
            <person name="Nowell W R."/>
        </authorList>
    </citation>
    <scope>NUCLEOTIDE SEQUENCE</scope>
</reference>
<evidence type="ECO:0000313" key="2">
    <source>
        <dbReference type="Proteomes" id="UP000681967"/>
    </source>
</evidence>
<comment type="caution">
    <text evidence="1">The sequence shown here is derived from an EMBL/GenBank/DDBJ whole genome shotgun (WGS) entry which is preliminary data.</text>
</comment>
<dbReference type="Proteomes" id="UP000681967">
    <property type="component" value="Unassembled WGS sequence"/>
</dbReference>
<dbReference type="EMBL" id="CAJOBH010011626">
    <property type="protein sequence ID" value="CAF4164251.1"/>
    <property type="molecule type" value="Genomic_DNA"/>
</dbReference>
<feature type="non-terminal residue" evidence="1">
    <location>
        <position position="34"/>
    </location>
</feature>
<organism evidence="1 2">
    <name type="scientific">Rotaria magnacalcarata</name>
    <dbReference type="NCBI Taxonomy" id="392030"/>
    <lineage>
        <taxon>Eukaryota</taxon>
        <taxon>Metazoa</taxon>
        <taxon>Spiralia</taxon>
        <taxon>Gnathifera</taxon>
        <taxon>Rotifera</taxon>
        <taxon>Eurotatoria</taxon>
        <taxon>Bdelloidea</taxon>
        <taxon>Philodinida</taxon>
        <taxon>Philodinidae</taxon>
        <taxon>Rotaria</taxon>
    </lineage>
</organism>